<organism evidence="7 8">
    <name type="scientific">Aphanomyces astaci</name>
    <name type="common">Crayfish plague agent</name>
    <dbReference type="NCBI Taxonomy" id="112090"/>
    <lineage>
        <taxon>Eukaryota</taxon>
        <taxon>Sar</taxon>
        <taxon>Stramenopiles</taxon>
        <taxon>Oomycota</taxon>
        <taxon>Saprolegniomycetes</taxon>
        <taxon>Saprolegniales</taxon>
        <taxon>Verrucalvaceae</taxon>
        <taxon>Aphanomyces</taxon>
    </lineage>
</organism>
<evidence type="ECO:0000256" key="5">
    <source>
        <dbReference type="ARBA" id="ARBA00034078"/>
    </source>
</evidence>
<dbReference type="SUPFAM" id="SSF50022">
    <property type="entry name" value="ISP domain"/>
    <property type="match status" value="1"/>
</dbReference>
<name>A0A397AQX9_APHAT</name>
<dbReference type="Pfam" id="PF22543">
    <property type="entry name" value="Rieske_4"/>
    <property type="match status" value="1"/>
</dbReference>
<evidence type="ECO:0000256" key="4">
    <source>
        <dbReference type="ARBA" id="ARBA00023014"/>
    </source>
</evidence>
<dbReference type="VEuPathDB" id="FungiDB:H257_15812"/>
<dbReference type="Proteomes" id="UP000265427">
    <property type="component" value="Unassembled WGS sequence"/>
</dbReference>
<dbReference type="Gene3D" id="2.102.10.10">
    <property type="entry name" value="Rieske [2Fe-2S] iron-sulphur domain"/>
    <property type="match status" value="1"/>
</dbReference>
<evidence type="ECO:0000256" key="1">
    <source>
        <dbReference type="ARBA" id="ARBA00022714"/>
    </source>
</evidence>
<evidence type="ECO:0000313" key="7">
    <source>
        <dbReference type="EMBL" id="RHY10283.1"/>
    </source>
</evidence>
<reference evidence="7 8" key="1">
    <citation type="submission" date="2018-08" db="EMBL/GenBank/DDBJ databases">
        <title>Aphanomyces genome sequencing and annotation.</title>
        <authorList>
            <person name="Minardi D."/>
            <person name="Oidtmann B."/>
            <person name="Van Der Giezen M."/>
            <person name="Studholme D.J."/>
        </authorList>
    </citation>
    <scope>NUCLEOTIDE SEQUENCE [LARGE SCALE GENOMIC DNA]</scope>
    <source>
        <strain evidence="7 8">Kv</strain>
    </source>
</reference>
<dbReference type="EMBL" id="QUSZ01005305">
    <property type="protein sequence ID" value="RHY10283.1"/>
    <property type="molecule type" value="Genomic_DNA"/>
</dbReference>
<proteinExistence type="predicted"/>
<protein>
    <recommendedName>
        <fullName evidence="6">Rieske domain-containing protein</fullName>
    </recommendedName>
</protein>
<keyword evidence="4" id="KW-0411">Iron-sulfur</keyword>
<evidence type="ECO:0000256" key="3">
    <source>
        <dbReference type="ARBA" id="ARBA00023004"/>
    </source>
</evidence>
<dbReference type="InterPro" id="IPR017941">
    <property type="entry name" value="Rieske_2Fe-2S"/>
</dbReference>
<dbReference type="InterPro" id="IPR036922">
    <property type="entry name" value="Rieske_2Fe-2S_sf"/>
</dbReference>
<dbReference type="PANTHER" id="PTHR21496">
    <property type="entry name" value="FERREDOXIN-RELATED"/>
    <property type="match status" value="1"/>
</dbReference>
<dbReference type="GO" id="GO:0051537">
    <property type="term" value="F:2 iron, 2 sulfur cluster binding"/>
    <property type="evidence" value="ECO:0007669"/>
    <property type="project" value="UniProtKB-KW"/>
</dbReference>
<keyword evidence="3" id="KW-0408">Iron</keyword>
<evidence type="ECO:0000256" key="2">
    <source>
        <dbReference type="ARBA" id="ARBA00022723"/>
    </source>
</evidence>
<dbReference type="AlphaFoldDB" id="A0A397AQX9"/>
<dbReference type="PANTHER" id="PTHR21496:SF0">
    <property type="entry name" value="RIESKE DOMAIN-CONTAINING PROTEIN"/>
    <property type="match status" value="1"/>
</dbReference>
<evidence type="ECO:0000259" key="6">
    <source>
        <dbReference type="PROSITE" id="PS51296"/>
    </source>
</evidence>
<gene>
    <name evidence="7" type="ORF">DYB36_007849</name>
</gene>
<keyword evidence="2" id="KW-0479">Metal-binding</keyword>
<dbReference type="InterPro" id="IPR054716">
    <property type="entry name" value="Sol_Rieske_ferrdox_dom"/>
</dbReference>
<sequence>MTYMPVCVQADLPNNSRRCVLLPSSGRSVLLVHHQHVIYCIDQACYHHGGPLATGDIEDLGGVATIKCPWHNYKIALHNGEGLYMGLEPGKMTQPVLKSKGVKQRTHPVKVVDGMVLVQDSSDDGEEYFVIASDVYAFDTKCIPDLERKKDPDEVKIHSRMS</sequence>
<accession>A0A397AQX9</accession>
<feature type="domain" description="Rieske" evidence="6">
    <location>
        <begin position="4"/>
        <end position="118"/>
    </location>
</feature>
<comment type="cofactor">
    <cofactor evidence="5">
        <name>[2Fe-2S] cluster</name>
        <dbReference type="ChEBI" id="CHEBI:190135"/>
    </cofactor>
</comment>
<dbReference type="GO" id="GO:0046872">
    <property type="term" value="F:metal ion binding"/>
    <property type="evidence" value="ECO:0007669"/>
    <property type="project" value="UniProtKB-KW"/>
</dbReference>
<keyword evidence="1" id="KW-0001">2Fe-2S</keyword>
<evidence type="ECO:0000313" key="8">
    <source>
        <dbReference type="Proteomes" id="UP000265427"/>
    </source>
</evidence>
<comment type="caution">
    <text evidence="7">The sequence shown here is derived from an EMBL/GenBank/DDBJ whole genome shotgun (WGS) entry which is preliminary data.</text>
</comment>
<dbReference type="PROSITE" id="PS51296">
    <property type="entry name" value="RIESKE"/>
    <property type="match status" value="1"/>
</dbReference>